<feature type="domain" description="Threonine synthase N-terminal" evidence="12">
    <location>
        <begin position="2"/>
        <end position="81"/>
    </location>
</feature>
<evidence type="ECO:0000256" key="8">
    <source>
        <dbReference type="ARBA" id="ARBA00023239"/>
    </source>
</evidence>
<dbReference type="InterPro" id="IPR029144">
    <property type="entry name" value="Thr_synth_N"/>
</dbReference>
<dbReference type="InterPro" id="IPR004450">
    <property type="entry name" value="Thr_synthase-like"/>
</dbReference>
<keyword evidence="7 9" id="KW-0663">Pyridoxal phosphate</keyword>
<evidence type="ECO:0000256" key="7">
    <source>
        <dbReference type="ARBA" id="ARBA00022898"/>
    </source>
</evidence>
<comment type="cofactor">
    <cofactor evidence="1 9">
        <name>pyridoxal 5'-phosphate</name>
        <dbReference type="ChEBI" id="CHEBI:597326"/>
    </cofactor>
</comment>
<dbReference type="Pfam" id="PF24857">
    <property type="entry name" value="THR4_C"/>
    <property type="match status" value="1"/>
</dbReference>
<comment type="pathway">
    <text evidence="2">Amino-acid biosynthesis; L-threonine biosynthesis; L-threonine from L-aspartate: step 5/5.</text>
</comment>
<dbReference type="InParanoid" id="A0A0G4G0T7"/>
<dbReference type="Gene3D" id="3.90.1380.10">
    <property type="entry name" value="Threonine synthase, N-terminal domain"/>
    <property type="match status" value="1"/>
</dbReference>
<dbReference type="Proteomes" id="UP000041254">
    <property type="component" value="Unassembled WGS sequence"/>
</dbReference>
<keyword evidence="5" id="KW-0028">Amino-acid biosynthesis</keyword>
<accession>A0A0G4G0T7</accession>
<dbReference type="PANTHER" id="PTHR42690">
    <property type="entry name" value="THREONINE SYNTHASE FAMILY MEMBER"/>
    <property type="match status" value="1"/>
</dbReference>
<dbReference type="InterPro" id="IPR001926">
    <property type="entry name" value="TrpB-like_PALP"/>
</dbReference>
<dbReference type="InterPro" id="IPR036052">
    <property type="entry name" value="TrpB-like_PALP_sf"/>
</dbReference>
<dbReference type="VEuPathDB" id="CryptoDB:Vbra_16654"/>
<evidence type="ECO:0000256" key="6">
    <source>
        <dbReference type="ARBA" id="ARBA00022697"/>
    </source>
</evidence>
<dbReference type="OMA" id="NFERYLY"/>
<evidence type="ECO:0000256" key="4">
    <source>
        <dbReference type="ARBA" id="ARBA00013028"/>
    </source>
</evidence>
<dbReference type="Pfam" id="PF14821">
    <property type="entry name" value="Thr_synth_N"/>
    <property type="match status" value="1"/>
</dbReference>
<dbReference type="GO" id="GO:0009088">
    <property type="term" value="P:threonine biosynthetic process"/>
    <property type="evidence" value="ECO:0007669"/>
    <property type="project" value="UniProtKB-UniPathway"/>
</dbReference>
<dbReference type="PhylomeDB" id="A0A0G4G0T7"/>
<dbReference type="STRING" id="1169540.A0A0G4G0T7"/>
<evidence type="ECO:0000256" key="9">
    <source>
        <dbReference type="PIRSR" id="PIRSR604450-51"/>
    </source>
</evidence>
<dbReference type="NCBIfam" id="TIGR00260">
    <property type="entry name" value="thrC"/>
    <property type="match status" value="1"/>
</dbReference>
<evidence type="ECO:0000259" key="11">
    <source>
        <dbReference type="Pfam" id="PF00291"/>
    </source>
</evidence>
<dbReference type="PROSITE" id="PS00165">
    <property type="entry name" value="DEHYDRATASE_SER_THR"/>
    <property type="match status" value="1"/>
</dbReference>
<evidence type="ECO:0000256" key="3">
    <source>
        <dbReference type="ARBA" id="ARBA00005517"/>
    </source>
</evidence>
<gene>
    <name evidence="13" type="ORF">Vbra_16654</name>
</gene>
<keyword evidence="10" id="KW-0812">Transmembrane</keyword>
<dbReference type="Pfam" id="PF00291">
    <property type="entry name" value="PALP"/>
    <property type="match status" value="1"/>
</dbReference>
<evidence type="ECO:0000313" key="14">
    <source>
        <dbReference type="Proteomes" id="UP000041254"/>
    </source>
</evidence>
<evidence type="ECO:0000259" key="12">
    <source>
        <dbReference type="Pfam" id="PF14821"/>
    </source>
</evidence>
<name>A0A0G4G0T7_VITBC</name>
<feature type="domain" description="Tryptophan synthase beta chain-like PALP" evidence="11">
    <location>
        <begin position="98"/>
        <end position="334"/>
    </location>
</feature>
<keyword evidence="14" id="KW-1185">Reference proteome</keyword>
<evidence type="ECO:0000256" key="5">
    <source>
        <dbReference type="ARBA" id="ARBA00022605"/>
    </source>
</evidence>
<dbReference type="OrthoDB" id="5203861at2759"/>
<evidence type="ECO:0000256" key="1">
    <source>
        <dbReference type="ARBA" id="ARBA00001933"/>
    </source>
</evidence>
<evidence type="ECO:0000256" key="2">
    <source>
        <dbReference type="ARBA" id="ARBA00004979"/>
    </source>
</evidence>
<organism evidence="13 14">
    <name type="scientific">Vitrella brassicaformis (strain CCMP3155)</name>
    <dbReference type="NCBI Taxonomy" id="1169540"/>
    <lineage>
        <taxon>Eukaryota</taxon>
        <taxon>Sar</taxon>
        <taxon>Alveolata</taxon>
        <taxon>Colpodellida</taxon>
        <taxon>Vitrellaceae</taxon>
        <taxon>Vitrella</taxon>
    </lineage>
</organism>
<dbReference type="InterPro" id="IPR000634">
    <property type="entry name" value="Ser/Thr_deHydtase_PyrdxlP-BS"/>
</dbReference>
<dbReference type="InterPro" id="IPR037158">
    <property type="entry name" value="Thr_synth_N_sf"/>
</dbReference>
<dbReference type="EMBL" id="CDMY01000542">
    <property type="protein sequence ID" value="CEM21672.1"/>
    <property type="molecule type" value="Genomic_DNA"/>
</dbReference>
<dbReference type="GO" id="GO:0030170">
    <property type="term" value="F:pyridoxal phosphate binding"/>
    <property type="evidence" value="ECO:0007669"/>
    <property type="project" value="InterPro"/>
</dbReference>
<dbReference type="SUPFAM" id="SSF53686">
    <property type="entry name" value="Tryptophan synthase beta subunit-like PLP-dependent enzymes"/>
    <property type="match status" value="1"/>
</dbReference>
<dbReference type="Gene3D" id="3.40.50.1100">
    <property type="match status" value="2"/>
</dbReference>
<dbReference type="CDD" id="cd01560">
    <property type="entry name" value="Thr-synth_2"/>
    <property type="match status" value="1"/>
</dbReference>
<keyword evidence="6" id="KW-0791">Threonine biosynthesis</keyword>
<dbReference type="PANTHER" id="PTHR42690:SF1">
    <property type="entry name" value="THREONINE SYNTHASE-LIKE 2"/>
    <property type="match status" value="1"/>
</dbReference>
<dbReference type="AlphaFoldDB" id="A0A0G4G0T7"/>
<dbReference type="FunFam" id="3.90.1380.10:FF:000003">
    <property type="entry name" value="THR4p Threonine synthase"/>
    <property type="match status" value="1"/>
</dbReference>
<evidence type="ECO:0000313" key="13">
    <source>
        <dbReference type="EMBL" id="CEM21672.1"/>
    </source>
</evidence>
<dbReference type="InterPro" id="IPR051166">
    <property type="entry name" value="Threonine_Synthase"/>
</dbReference>
<dbReference type="UniPathway" id="UPA00050">
    <property type="reaction ID" value="UER00065"/>
</dbReference>
<comment type="similarity">
    <text evidence="3">Belongs to the threonine synthase family.</text>
</comment>
<reference evidence="13 14" key="1">
    <citation type="submission" date="2014-11" db="EMBL/GenBank/DDBJ databases">
        <authorList>
            <person name="Zhu J."/>
            <person name="Qi W."/>
            <person name="Song R."/>
        </authorList>
    </citation>
    <scope>NUCLEOTIDE SEQUENCE [LARGE SCALE GENOMIC DNA]</scope>
</reference>
<dbReference type="GO" id="GO:0004795">
    <property type="term" value="F:threonine synthase activity"/>
    <property type="evidence" value="ECO:0007669"/>
    <property type="project" value="UniProtKB-EC"/>
</dbReference>
<proteinExistence type="inferred from homology"/>
<keyword evidence="8" id="KW-0456">Lyase</keyword>
<keyword evidence="10" id="KW-1133">Transmembrane helix</keyword>
<evidence type="ECO:0000256" key="10">
    <source>
        <dbReference type="SAM" id="Phobius"/>
    </source>
</evidence>
<protein>
    <recommendedName>
        <fullName evidence="4">threonine synthase</fullName>
        <ecNumber evidence="4">4.2.3.1</ecNumber>
    </recommendedName>
</protein>
<feature type="transmembrane region" description="Helical" evidence="10">
    <location>
        <begin position="494"/>
        <end position="513"/>
    </location>
</feature>
<keyword evidence="10" id="KW-0472">Membrane</keyword>
<sequence length="516" mass="57150">MKYRSTRGGVSGLTFTEAVLSGLADDGGLLLPEKIPNVPATTVNKWRSLPYQELCYEVLRLYIQSSEIDDRDLRDIIQTSYRSFRHPEIAPTVKLGDYYLLELFHGPTYAFKDVALQLLGTLFDYILSKQNRHTVILGATSGDTGSAAIAGFRGRSNADCVILYPKGRTSEIQRLQMTTVPDDNVYCIEIDGNFDDCQNIVKTLFGSPLKQRLKLGAVNSINWARILAQMVYYWYSAFRVLDMTKSTKVDFCVPTGNFGNILAGYYAKQMGAPIGNLIIASNSNDILTRFHNSGSYSLTQVQPTLSPSMDIQVSSNFERFLYDAFGKDAEAVKERFISLKRTGEFRVGEQELSKTRGAFHAYCANEEETQAAMKATYKQHGVIVDPHTAVGIACADQFRTEHPQDGKRHPLVCLATAHFGKFPDGVSRAINKLIVDASMPEELSKLKSLPQRSVPMPASSRRVARFLSAKFDKNRWLPLKIADRLGELIADNCVTVSAVAAAALVAAVALALAKRK</sequence>
<feature type="modified residue" description="N6-(pyridoxal phosphate)lysine" evidence="9">
    <location>
        <position position="112"/>
    </location>
</feature>
<dbReference type="EC" id="4.2.3.1" evidence="4"/>